<gene>
    <name evidence="1" type="primary">50</name>
    <name evidence="1" type="ORF">SEA_CAELUM_50</name>
</gene>
<keyword evidence="2" id="KW-1185">Reference proteome</keyword>
<dbReference type="EMBL" id="MK524524">
    <property type="protein sequence ID" value="QBI99410.1"/>
    <property type="molecule type" value="Genomic_DNA"/>
</dbReference>
<dbReference type="KEGG" id="vg:64471423"/>
<accession>A0A481W0F0</accession>
<organism evidence="1 2">
    <name type="scientific">Streptomyces phage Caelum</name>
    <dbReference type="NCBI Taxonomy" id="2530160"/>
    <lineage>
        <taxon>Viruses</taxon>
        <taxon>Duplodnaviria</taxon>
        <taxon>Heunggongvirae</taxon>
        <taxon>Uroviricota</taxon>
        <taxon>Caudoviricetes</taxon>
        <taxon>Arquatrovirinae</taxon>
        <taxon>Caelumvirus</taxon>
        <taxon>Caelumvirus caelum</taxon>
    </lineage>
</organism>
<sequence>MGLIRKTLSLSTFGAVDFRSDKERTAAYTKATKKQAKKQTKLMKEQVKIQKKLGG</sequence>
<dbReference type="Proteomes" id="UP000292314">
    <property type="component" value="Genome"/>
</dbReference>
<evidence type="ECO:0000313" key="2">
    <source>
        <dbReference type="Proteomes" id="UP000292314"/>
    </source>
</evidence>
<reference evidence="1 2" key="1">
    <citation type="submission" date="2019-02" db="EMBL/GenBank/DDBJ databases">
        <authorList>
            <person name="Paul L."/>
            <person name="Brownson E.L."/>
            <person name="Lucero K."/>
            <person name="Page S.T."/>
            <person name="Garlena R.A."/>
            <person name="Russell D.A."/>
            <person name="Pope W.H."/>
            <person name="Jacobs-Sera D."/>
            <person name="Hatfull G.F."/>
        </authorList>
    </citation>
    <scope>NUCLEOTIDE SEQUENCE [LARGE SCALE GENOMIC DNA]</scope>
</reference>
<proteinExistence type="predicted"/>
<dbReference type="GeneID" id="64471423"/>
<evidence type="ECO:0000313" key="1">
    <source>
        <dbReference type="EMBL" id="QBI99410.1"/>
    </source>
</evidence>
<protein>
    <submittedName>
        <fullName evidence="1">Uncharacterized protein</fullName>
    </submittedName>
</protein>
<dbReference type="RefSeq" id="YP_010055499.1">
    <property type="nucleotide sequence ID" value="NC_054666.1"/>
</dbReference>
<name>A0A481W0F0_9CAUD</name>